<keyword evidence="1" id="KW-0472">Membrane</keyword>
<evidence type="ECO:0000313" key="2">
    <source>
        <dbReference type="EMBL" id="EWS76241.1"/>
    </source>
</evidence>
<organism evidence="2 3">
    <name type="scientific">Tetrahymena thermophila (strain SB210)</name>
    <dbReference type="NCBI Taxonomy" id="312017"/>
    <lineage>
        <taxon>Eukaryota</taxon>
        <taxon>Sar</taxon>
        <taxon>Alveolata</taxon>
        <taxon>Ciliophora</taxon>
        <taxon>Intramacronucleata</taxon>
        <taxon>Oligohymenophorea</taxon>
        <taxon>Hymenostomatida</taxon>
        <taxon>Tetrahymenina</taxon>
        <taxon>Tetrahymenidae</taxon>
        <taxon>Tetrahymena</taxon>
    </lineage>
</organism>
<feature type="transmembrane region" description="Helical" evidence="1">
    <location>
        <begin position="213"/>
        <end position="233"/>
    </location>
</feature>
<dbReference type="EMBL" id="GG662840">
    <property type="protein sequence ID" value="EWS76241.1"/>
    <property type="molecule type" value="Genomic_DNA"/>
</dbReference>
<dbReference type="KEGG" id="tet:TTHERM_000187169"/>
<keyword evidence="3" id="KW-1185">Reference proteome</keyword>
<evidence type="ECO:0000313" key="3">
    <source>
        <dbReference type="Proteomes" id="UP000009168"/>
    </source>
</evidence>
<dbReference type="GeneID" id="24437700"/>
<dbReference type="InParanoid" id="W7XK57"/>
<accession>W7XK57</accession>
<name>W7XK57_TETTS</name>
<keyword evidence="1 2" id="KW-0812">Transmembrane</keyword>
<dbReference type="RefSeq" id="XP_012651288.1">
    <property type="nucleotide sequence ID" value="XM_012795834.1"/>
</dbReference>
<gene>
    <name evidence="2" type="ORF">TTHERM_000187169</name>
</gene>
<proteinExistence type="predicted"/>
<feature type="transmembrane region" description="Helical" evidence="1">
    <location>
        <begin position="239"/>
        <end position="258"/>
    </location>
</feature>
<dbReference type="AlphaFoldDB" id="W7XK57"/>
<sequence length="263" mass="32405">MKSLKLQFSQLKNSFFCSQKQNRHHIGYQINLNFFKTCNCQVNYQQKKLHYCYYCSSYYYSSNYHLINYFQLKMFQFKAMQQDLKQLQTQNYTIFMTCYFINWIQNYYKLHQNCYLANYYLQVHCHYFCLNYLQTKWHLIQLILILIEPFLKNIKQLSTLFFLLIIHFTFLTLKHGQKTENIFQLTQHFLVQFNHHFQPHFFIACFSDSKIRFIHIFICITHFLFLVLQVFFFNTLKHILAILHFKFLCFYLQLSLGVPMQYS</sequence>
<evidence type="ECO:0000256" key="1">
    <source>
        <dbReference type="SAM" id="Phobius"/>
    </source>
</evidence>
<protein>
    <submittedName>
        <fullName evidence="2">Transmembrane protein, putative</fullName>
    </submittedName>
</protein>
<keyword evidence="1" id="KW-1133">Transmembrane helix</keyword>
<dbReference type="Proteomes" id="UP000009168">
    <property type="component" value="Unassembled WGS sequence"/>
</dbReference>
<reference evidence="3" key="1">
    <citation type="journal article" date="2006" name="PLoS Biol.">
        <title>Macronuclear genome sequence of the ciliate Tetrahymena thermophila, a model eukaryote.</title>
        <authorList>
            <person name="Eisen J.A."/>
            <person name="Coyne R.S."/>
            <person name="Wu M."/>
            <person name="Wu D."/>
            <person name="Thiagarajan M."/>
            <person name="Wortman J.R."/>
            <person name="Badger J.H."/>
            <person name="Ren Q."/>
            <person name="Amedeo P."/>
            <person name="Jones K.M."/>
            <person name="Tallon L.J."/>
            <person name="Delcher A.L."/>
            <person name="Salzberg S.L."/>
            <person name="Silva J.C."/>
            <person name="Haas B.J."/>
            <person name="Majoros W.H."/>
            <person name="Farzad M."/>
            <person name="Carlton J.M."/>
            <person name="Smith R.K. Jr."/>
            <person name="Garg J."/>
            <person name="Pearlman R.E."/>
            <person name="Karrer K.M."/>
            <person name="Sun L."/>
            <person name="Manning G."/>
            <person name="Elde N.C."/>
            <person name="Turkewitz A.P."/>
            <person name="Asai D.J."/>
            <person name="Wilkes D.E."/>
            <person name="Wang Y."/>
            <person name="Cai H."/>
            <person name="Collins K."/>
            <person name="Stewart B.A."/>
            <person name="Lee S.R."/>
            <person name="Wilamowska K."/>
            <person name="Weinberg Z."/>
            <person name="Ruzzo W.L."/>
            <person name="Wloga D."/>
            <person name="Gaertig J."/>
            <person name="Frankel J."/>
            <person name="Tsao C.-C."/>
            <person name="Gorovsky M.A."/>
            <person name="Keeling P.J."/>
            <person name="Waller R.F."/>
            <person name="Patron N.J."/>
            <person name="Cherry J.M."/>
            <person name="Stover N.A."/>
            <person name="Krieger C.J."/>
            <person name="del Toro C."/>
            <person name="Ryder H.F."/>
            <person name="Williamson S.C."/>
            <person name="Barbeau R.A."/>
            <person name="Hamilton E.P."/>
            <person name="Orias E."/>
        </authorList>
    </citation>
    <scope>NUCLEOTIDE SEQUENCE [LARGE SCALE GENOMIC DNA]</scope>
    <source>
        <strain evidence="3">SB210</strain>
    </source>
</reference>